<dbReference type="Proteomes" id="UP000647183">
    <property type="component" value="Unassembled WGS sequence"/>
</dbReference>
<sequence>MAEPRELPATLGFRAFADLQGWRPSYITELKGKGHLVLTDDGRQVRVPESLAKLAALRDPSKIGVKERHAAARNVARTSSSTPGGEGQDAADVAPPTFVPDDPHAKRRAKALADQAEAAARKALRDEQVELGELIQREDVERVLADAATRLRTTLENVPATLAPELAATTDEARCRVLLANAIEHALEDLSRKFAVAGKGA</sequence>
<dbReference type="RefSeq" id="WP_191728340.1">
    <property type="nucleotide sequence ID" value="NZ_JACSQJ010000001.1"/>
</dbReference>
<keyword evidence="3" id="KW-1185">Reference proteome</keyword>
<evidence type="ECO:0000313" key="3">
    <source>
        <dbReference type="Proteomes" id="UP000647183"/>
    </source>
</evidence>
<evidence type="ECO:0000256" key="1">
    <source>
        <dbReference type="SAM" id="MobiDB-lite"/>
    </source>
</evidence>
<comment type="caution">
    <text evidence="2">The sequence shown here is derived from an EMBL/GenBank/DDBJ whole genome shotgun (WGS) entry which is preliminary data.</text>
</comment>
<accession>A0ABR8UGG8</accession>
<evidence type="ECO:0000313" key="2">
    <source>
        <dbReference type="EMBL" id="MBD7987125.1"/>
    </source>
</evidence>
<organism evidence="2 3">
    <name type="scientific">Luteimonas colneyensis</name>
    <dbReference type="NCBI Taxonomy" id="2762230"/>
    <lineage>
        <taxon>Bacteria</taxon>
        <taxon>Pseudomonadati</taxon>
        <taxon>Pseudomonadota</taxon>
        <taxon>Gammaproteobacteria</taxon>
        <taxon>Lysobacterales</taxon>
        <taxon>Lysobacteraceae</taxon>
        <taxon>Luteimonas</taxon>
    </lineage>
</organism>
<protein>
    <recommendedName>
        <fullName evidence="4">Terminase small subunit</fullName>
    </recommendedName>
</protein>
<reference evidence="2 3" key="1">
    <citation type="submission" date="2020-08" db="EMBL/GenBank/DDBJ databases">
        <title>A Genomic Blueprint of the Chicken Gut Microbiome.</title>
        <authorList>
            <person name="Gilroy R."/>
            <person name="Ravi A."/>
            <person name="Getino M."/>
            <person name="Pursley I."/>
            <person name="Horton D.L."/>
            <person name="Alikhan N.-F."/>
            <person name="Baker D."/>
            <person name="Gharbi K."/>
            <person name="Hall N."/>
            <person name="Watson M."/>
            <person name="Adriaenssens E.M."/>
            <person name="Foster-Nyarko E."/>
            <person name="Jarju S."/>
            <person name="Secka A."/>
            <person name="Antonio M."/>
            <person name="Oren A."/>
            <person name="Chaudhuri R."/>
            <person name="La Ragione R.M."/>
            <person name="Hildebrand F."/>
            <person name="Pallen M.J."/>
        </authorList>
    </citation>
    <scope>NUCLEOTIDE SEQUENCE [LARGE SCALE GENOMIC DNA]</scope>
    <source>
        <strain evidence="2 3">Sa2BVA3</strain>
    </source>
</reference>
<evidence type="ECO:0008006" key="4">
    <source>
        <dbReference type="Google" id="ProtNLM"/>
    </source>
</evidence>
<gene>
    <name evidence="2" type="ORF">H9645_03695</name>
</gene>
<name>A0ABR8UGG8_9GAMM</name>
<dbReference type="EMBL" id="JACSQJ010000001">
    <property type="protein sequence ID" value="MBD7987125.1"/>
    <property type="molecule type" value="Genomic_DNA"/>
</dbReference>
<feature type="region of interest" description="Disordered" evidence="1">
    <location>
        <begin position="71"/>
        <end position="92"/>
    </location>
</feature>
<proteinExistence type="predicted"/>